<organism evidence="2 4">
    <name type="scientific">Acidipropionibacterium acidipropionici</name>
    <dbReference type="NCBI Taxonomy" id="1748"/>
    <lineage>
        <taxon>Bacteria</taxon>
        <taxon>Bacillati</taxon>
        <taxon>Actinomycetota</taxon>
        <taxon>Actinomycetes</taxon>
        <taxon>Propionibacteriales</taxon>
        <taxon>Propionibacteriaceae</taxon>
        <taxon>Acidipropionibacterium</taxon>
    </lineage>
</organism>
<dbReference type="SUPFAM" id="SSF46785">
    <property type="entry name" value="Winged helix' DNA-binding domain"/>
    <property type="match status" value="1"/>
</dbReference>
<dbReference type="RefSeq" id="WP_028701126.1">
    <property type="nucleotide sequence ID" value="NZ_CP013126.1"/>
</dbReference>
<dbReference type="AlphaFoldDB" id="A0A142KKM3"/>
<dbReference type="GeneID" id="88086415"/>
<feature type="domain" description="Transcription regulator PadR N-terminal" evidence="1">
    <location>
        <begin position="16"/>
        <end position="88"/>
    </location>
</feature>
<dbReference type="InterPro" id="IPR036390">
    <property type="entry name" value="WH_DNA-bd_sf"/>
</dbReference>
<dbReference type="Gene3D" id="1.10.10.10">
    <property type="entry name" value="Winged helix-like DNA-binding domain superfamily/Winged helix DNA-binding domain"/>
    <property type="match status" value="1"/>
</dbReference>
<reference evidence="2 4" key="2">
    <citation type="submission" date="2016-02" db="EMBL/GenBank/DDBJ databases">
        <title>Complete Genome Sequence of Propionibacterium acidipropionici ATCC 55737.</title>
        <authorList>
            <person name="Luna Flores C.H."/>
            <person name="Nielsen L.K."/>
            <person name="Marcellin E."/>
        </authorList>
    </citation>
    <scope>NUCLEOTIDE SEQUENCE [LARGE SCALE GENOMIC DNA]</scope>
    <source>
        <strain evidence="2 4">ATCC 55737</strain>
    </source>
</reference>
<dbReference type="KEGG" id="aaci:ASQ49_15530"/>
<dbReference type="InterPro" id="IPR036388">
    <property type="entry name" value="WH-like_DNA-bd_sf"/>
</dbReference>
<reference evidence="3 5" key="1">
    <citation type="journal article" date="2016" name="Plant Dis.">
        <title>Improved production of propionic acid using genome shuffling.</title>
        <authorList>
            <person name="Luna-Flores C.H."/>
            <person name="Palfreyman R.W."/>
            <person name="Kromer J.O."/>
            <person name="Nielsen L.K."/>
            <person name="Marcellin E."/>
        </authorList>
    </citation>
    <scope>NUCLEOTIDE SEQUENCE [LARGE SCALE GENOMIC DNA]</scope>
    <source>
        <strain evidence="3 5">F3E8</strain>
    </source>
</reference>
<evidence type="ECO:0000313" key="5">
    <source>
        <dbReference type="Proteomes" id="UP000178666"/>
    </source>
</evidence>
<accession>A0A142KKM3</accession>
<evidence type="ECO:0000313" key="2">
    <source>
        <dbReference type="EMBL" id="AMS06661.1"/>
    </source>
</evidence>
<dbReference type="OrthoDB" id="122286at2"/>
<dbReference type="PANTHER" id="PTHR33169:SF14">
    <property type="entry name" value="TRANSCRIPTIONAL REGULATOR RV3488"/>
    <property type="match status" value="1"/>
</dbReference>
<dbReference type="InterPro" id="IPR052509">
    <property type="entry name" value="Metal_resp_DNA-bind_regulator"/>
</dbReference>
<sequence length="119" mass="12999">MQLPKDLVAASATPLILGVLSGGEDYGYSLLRRIAGASTGQLEWSEGMLYPLLHRLEGQGLISSRWGSSPEGRRRKYYAITPAGLSELDGRLRQWRVITETLEGLVAPGRAPRHAVPET</sequence>
<dbReference type="PANTHER" id="PTHR33169">
    <property type="entry name" value="PADR-FAMILY TRANSCRIPTIONAL REGULATOR"/>
    <property type="match status" value="1"/>
</dbReference>
<gene>
    <name evidence="3" type="ORF">A8L58_00570</name>
    <name evidence="2" type="ORF">AXH35_15635</name>
</gene>
<dbReference type="EMBL" id="CP015970">
    <property type="protein sequence ID" value="AOZ45447.1"/>
    <property type="molecule type" value="Genomic_DNA"/>
</dbReference>
<dbReference type="EMBL" id="CP014352">
    <property type="protein sequence ID" value="AMS06661.1"/>
    <property type="molecule type" value="Genomic_DNA"/>
</dbReference>
<protein>
    <submittedName>
        <fullName evidence="2">PadR family transcriptional regulator</fullName>
    </submittedName>
</protein>
<dbReference type="InterPro" id="IPR005149">
    <property type="entry name" value="Tscrpt_reg_PadR_N"/>
</dbReference>
<evidence type="ECO:0000259" key="1">
    <source>
        <dbReference type="Pfam" id="PF03551"/>
    </source>
</evidence>
<dbReference type="Proteomes" id="UP000178666">
    <property type="component" value="Chromosome"/>
</dbReference>
<evidence type="ECO:0000313" key="3">
    <source>
        <dbReference type="EMBL" id="AOZ45447.1"/>
    </source>
</evidence>
<dbReference type="Proteomes" id="UP000075221">
    <property type="component" value="Chromosome"/>
</dbReference>
<keyword evidence="5" id="KW-1185">Reference proteome</keyword>
<evidence type="ECO:0000313" key="4">
    <source>
        <dbReference type="Proteomes" id="UP000075221"/>
    </source>
</evidence>
<proteinExistence type="predicted"/>
<name>A0A142KKM3_9ACTN</name>
<dbReference type="Pfam" id="PF03551">
    <property type="entry name" value="PadR"/>
    <property type="match status" value="1"/>
</dbReference>